<feature type="transmembrane region" description="Helical" evidence="2">
    <location>
        <begin position="284"/>
        <end position="300"/>
    </location>
</feature>
<name>A0A934I497_9MICO</name>
<feature type="transmembrane region" description="Helical" evidence="2">
    <location>
        <begin position="1000"/>
        <end position="1019"/>
    </location>
</feature>
<keyword evidence="4" id="KW-1185">Reference proteome</keyword>
<feature type="transmembrane region" description="Helical" evidence="2">
    <location>
        <begin position="1062"/>
        <end position="1080"/>
    </location>
</feature>
<dbReference type="RefSeq" id="WP_198733513.1">
    <property type="nucleotide sequence ID" value="NZ_JAEINH010000005.1"/>
</dbReference>
<evidence type="ECO:0000313" key="3">
    <source>
        <dbReference type="EMBL" id="MBI9114948.1"/>
    </source>
</evidence>
<feature type="transmembrane region" description="Helical" evidence="2">
    <location>
        <begin position="337"/>
        <end position="356"/>
    </location>
</feature>
<feature type="transmembrane region" description="Helical" evidence="2">
    <location>
        <begin position="703"/>
        <end position="726"/>
    </location>
</feature>
<dbReference type="NCBIfam" id="NF047321">
    <property type="entry name" value="SCO7613_CTERM"/>
    <property type="match status" value="2"/>
</dbReference>
<keyword evidence="2" id="KW-1133">Transmembrane helix</keyword>
<feature type="transmembrane region" description="Helical" evidence="2">
    <location>
        <begin position="396"/>
        <end position="416"/>
    </location>
</feature>
<feature type="transmembrane region" description="Helical" evidence="2">
    <location>
        <begin position="777"/>
        <end position="796"/>
    </location>
</feature>
<accession>A0A934I497</accession>
<protein>
    <recommendedName>
        <fullName evidence="5">DUF2157 domain-containing protein</fullName>
    </recommendedName>
</protein>
<reference evidence="3" key="1">
    <citation type="submission" date="2020-12" db="EMBL/GenBank/DDBJ databases">
        <title>Sanguibacter suaedae sp. nov., isolated from Suaeda aralocaspica.</title>
        <authorList>
            <person name="Ma Q."/>
        </authorList>
    </citation>
    <scope>NUCLEOTIDE SEQUENCE</scope>
    <source>
        <strain evidence="3">YZGR15</strain>
    </source>
</reference>
<keyword evidence="2" id="KW-0472">Membrane</keyword>
<dbReference type="AlphaFoldDB" id="A0A934I497"/>
<keyword evidence="2" id="KW-0812">Transmembrane</keyword>
<feature type="transmembrane region" description="Helical" evidence="2">
    <location>
        <begin position="1197"/>
        <end position="1216"/>
    </location>
</feature>
<feature type="transmembrane region" description="Helical" evidence="2">
    <location>
        <begin position="368"/>
        <end position="390"/>
    </location>
</feature>
<feature type="transmembrane region" description="Helical" evidence="2">
    <location>
        <begin position="260"/>
        <end position="278"/>
    </location>
</feature>
<comment type="caution">
    <text evidence="3">The sequence shown here is derived from an EMBL/GenBank/DDBJ whole genome shotgun (WGS) entry which is preliminary data.</text>
</comment>
<feature type="transmembrane region" description="Helical" evidence="2">
    <location>
        <begin position="177"/>
        <end position="197"/>
    </location>
</feature>
<feature type="transmembrane region" description="Helical" evidence="2">
    <location>
        <begin position="610"/>
        <end position="630"/>
    </location>
</feature>
<feature type="transmembrane region" description="Helical" evidence="2">
    <location>
        <begin position="236"/>
        <end position="253"/>
    </location>
</feature>
<sequence length="1260" mass="127631">MTTTPPPTDPGASSRWVDRALLTDPTRCPACGAPLHGGSCSTCGLSLSDDEGTRLWALSSEAADAIDRRQTYLGSVVERAAARRAEQAASGQAAARGAATLPAAVRQPGAALSPRPAPHRPGTAPAARWASSAPDVAVPGPRSSMRLQTVLLLLGVVLLGGASITFLAFSWGEMPLAARALVVAGATAGVFTGAHLAGRRGLRSSAEAVATLGTLLVLLDAWAVRATGLVDGLHGAVYAAIALLVCSGLLVALGSRLGLVAPRIAGVVLLPHVAAALLPLAGSVVAGTLLVLAACAVAMVRALPGVHRFARIVLDVQAWAYLATTLTWVAATTIEQGAVTGALVLLLTAAVAWAWAVVAAPGPLSRSAWAITAGAGAASGTSLLAAGPLGRIDAPSILWITTAASVLTAIALGVGGRRSGRGTPVATAAFGAWCVALLSTAVPAVAVAVLLLEVSGGYAAPVGHPVLLAALVSIAVLSIGAAASRSTVAHPTFLAHTARWSAALLLLGLALLAPAGAWRATAWLVVALSAAALGSRTPRSWRASSRAAAACAALLALRTGVEAVEGMHPGLDVPDGRWLVTAALVTAALLVLSARGWVTPGPTSSVTRAVLLASALLLAATAIGVSAVTLSGARSVGWYVASLPASLLTLLALRSRRPSTAPRRRWHHADLGAILVASALLAVPATVASVLEPDVLAARTPAAPLPVWVLALATLTAVAILGQVLLVLTTSTVDGPRSAPPGSSAWAARAAAACTPVAALLVMLTGRSYGFGPRVEWSLVALVVLTACVVLAGSAYRRLGTARPVLEISTATCAALVLLLLPTHGQLLVLALLLCSVGTTAWALTPGRARLGWAALTLAVLGSWVQLDESRVQTVEAYTAPAATALLLVGLWHATRGRHGTPPLLAGILLLVLPTALLTPTTEPWRQLVSLGAALVLATTVQTLLGRTERSGDNTVRGSGALRTVQLLTLLGLVTSTVAIGGRALVVAGGTTPTGPSDSPWLLVPSAVVLTALFTWFVGRTLPTPPTLRPAVWGPSLVALVGTAPLGLLILEDQISRDAAPWVVAALVGAWGAATVLGTPPGRPRVRDTQDLVLRTLPPVIGAYASVVLLGPGTGARLDLLFLLAGLLVTLVTVRAAQTIPTTTTWQTVHLGALGTLVPTTLSMIATPDAARVTLAVVLATAWVLAGLRLRWQSPVALGGAALLLQAFVLLGRPTLAVLAGAPGWLVLAVTGGVLLALGFTYERQLASARATARRFADLR</sequence>
<feature type="transmembrane region" description="Helical" evidence="2">
    <location>
        <begin position="1092"/>
        <end position="1114"/>
    </location>
</feature>
<feature type="transmembrane region" description="Helical" evidence="2">
    <location>
        <begin position="209"/>
        <end position="230"/>
    </location>
</feature>
<organism evidence="3 4">
    <name type="scientific">Sanguibacter suaedae</name>
    <dbReference type="NCBI Taxonomy" id="2795737"/>
    <lineage>
        <taxon>Bacteria</taxon>
        <taxon>Bacillati</taxon>
        <taxon>Actinomycetota</taxon>
        <taxon>Actinomycetes</taxon>
        <taxon>Micrococcales</taxon>
        <taxon>Sanguibacteraceae</taxon>
        <taxon>Sanguibacter</taxon>
    </lineage>
</organism>
<evidence type="ECO:0008006" key="5">
    <source>
        <dbReference type="Google" id="ProtNLM"/>
    </source>
</evidence>
<feature type="transmembrane region" description="Helical" evidence="2">
    <location>
        <begin position="873"/>
        <end position="892"/>
    </location>
</feature>
<feature type="region of interest" description="Disordered" evidence="1">
    <location>
        <begin position="106"/>
        <end position="135"/>
    </location>
</feature>
<dbReference type="EMBL" id="JAEINH010000005">
    <property type="protein sequence ID" value="MBI9114948.1"/>
    <property type="molecule type" value="Genomic_DNA"/>
</dbReference>
<feature type="transmembrane region" description="Helical" evidence="2">
    <location>
        <begin position="967"/>
        <end position="988"/>
    </location>
</feature>
<feature type="transmembrane region" description="Helical" evidence="2">
    <location>
        <begin position="1031"/>
        <end position="1050"/>
    </location>
</feature>
<feature type="transmembrane region" description="Helical" evidence="2">
    <location>
        <begin position="1149"/>
        <end position="1167"/>
    </location>
</feature>
<feature type="transmembrane region" description="Helical" evidence="2">
    <location>
        <begin position="576"/>
        <end position="598"/>
    </location>
</feature>
<feature type="transmembrane region" description="Helical" evidence="2">
    <location>
        <begin position="851"/>
        <end position="867"/>
    </location>
</feature>
<dbReference type="InterPro" id="IPR058062">
    <property type="entry name" value="SCO7613_C"/>
</dbReference>
<dbReference type="Proteomes" id="UP000602087">
    <property type="component" value="Unassembled WGS sequence"/>
</dbReference>
<feature type="transmembrane region" description="Helical" evidence="2">
    <location>
        <begin position="904"/>
        <end position="922"/>
    </location>
</feature>
<feature type="transmembrane region" description="Helical" evidence="2">
    <location>
        <begin position="636"/>
        <end position="653"/>
    </location>
</feature>
<feature type="transmembrane region" description="Helical" evidence="2">
    <location>
        <begin position="458"/>
        <end position="481"/>
    </location>
</feature>
<evidence type="ECO:0000256" key="1">
    <source>
        <dbReference type="SAM" id="MobiDB-lite"/>
    </source>
</evidence>
<evidence type="ECO:0000313" key="4">
    <source>
        <dbReference type="Proteomes" id="UP000602087"/>
    </source>
</evidence>
<feature type="transmembrane region" description="Helical" evidence="2">
    <location>
        <begin position="1222"/>
        <end position="1242"/>
    </location>
</feature>
<feature type="transmembrane region" description="Helical" evidence="2">
    <location>
        <begin position="428"/>
        <end position="452"/>
    </location>
</feature>
<feature type="transmembrane region" description="Helical" evidence="2">
    <location>
        <begin position="312"/>
        <end position="331"/>
    </location>
</feature>
<feature type="transmembrane region" description="Helical" evidence="2">
    <location>
        <begin position="1173"/>
        <end position="1190"/>
    </location>
</feature>
<feature type="transmembrane region" description="Helical" evidence="2">
    <location>
        <begin position="493"/>
        <end position="511"/>
    </location>
</feature>
<feature type="transmembrane region" description="Helical" evidence="2">
    <location>
        <begin position="928"/>
        <end position="946"/>
    </location>
</feature>
<feature type="transmembrane region" description="Helical" evidence="2">
    <location>
        <begin position="1120"/>
        <end position="1137"/>
    </location>
</feature>
<proteinExistence type="predicted"/>
<evidence type="ECO:0000256" key="2">
    <source>
        <dbReference type="SAM" id="Phobius"/>
    </source>
</evidence>
<feature type="transmembrane region" description="Helical" evidence="2">
    <location>
        <begin position="150"/>
        <end position="171"/>
    </location>
</feature>
<gene>
    <name evidence="3" type="ORF">JAV76_07975</name>
</gene>
<feature type="transmembrane region" description="Helical" evidence="2">
    <location>
        <begin position="673"/>
        <end position="691"/>
    </location>
</feature>